<dbReference type="InterPro" id="IPR027417">
    <property type="entry name" value="P-loop_NTPase"/>
</dbReference>
<feature type="region of interest" description="Disordered" evidence="6">
    <location>
        <begin position="920"/>
        <end position="960"/>
    </location>
</feature>
<gene>
    <name evidence="8" type="primary">Contig16547.g17623</name>
    <name evidence="8" type="ORF">STYLEM_14275</name>
</gene>
<feature type="domain" description="Kinesin motor" evidence="7">
    <location>
        <begin position="577"/>
        <end position="900"/>
    </location>
</feature>
<evidence type="ECO:0000259" key="7">
    <source>
        <dbReference type="PROSITE" id="PS50067"/>
    </source>
</evidence>
<dbReference type="SMART" id="SM00129">
    <property type="entry name" value="KISc"/>
    <property type="match status" value="1"/>
</dbReference>
<feature type="coiled-coil region" evidence="5">
    <location>
        <begin position="152"/>
        <end position="455"/>
    </location>
</feature>
<dbReference type="InterPro" id="IPR036961">
    <property type="entry name" value="Kinesin_motor_dom_sf"/>
</dbReference>
<feature type="compositionally biased region" description="Polar residues" evidence="6">
    <location>
        <begin position="939"/>
        <end position="960"/>
    </location>
</feature>
<dbReference type="InterPro" id="IPR001752">
    <property type="entry name" value="Kinesin_motor_dom"/>
</dbReference>
<comment type="similarity">
    <text evidence="3 4">Belongs to the TRAFAC class myosin-kinesin ATPase superfamily. Kinesin family.</text>
</comment>
<sequence length="960" mass="111597">MHKQLLRDQTNLIGLGNTGLNAQVFQSQQNTQRIDQAPLIANVKQSPNNNYNSINQFSRSKSAIGIDMIFPDNQENYERNSPFLNQQLNIDVSKSVDLQMMSPSALIQSCLTFSGDEMTEDMNFLSQAMQPDKVFDLPMALHKVQKAFQNSNQNAMKLKETLELVLQREQQTLEKYQLLKRELQNSNIKHEQDAVQMKHSFKEQLMSFTQSVNQLQVQVQEKEQALLKIKEQSNKIYKQNQELKSQLEINNDQLVNSENQKESLHSQLKRKNKDFEELRSQFDVLLDQENLSSEEIEKMQKRSQKEEQKLRNIIDDKNILIEVMQKELECAKQENRLAEDANEKFMLELKRIKSSMKEELERKYLELYEQKRILEKENEEMRFQLDSKGELIKQLEKQYERAQHEQEKLEGQLISIKKDVSKINETNREAFTKQRESFEQRIKEMEEEVTKASLNRYKIELDQKQRFLKMTKKYDEQLREMRQCLGYVFTRLGLQEIPEFLKDDLAQSISELKIDNSNLQLALSEFNRIIENMKEGRNFNEDTQNIQAQYEQLLKAYKNELNVRRGLHNQLQEIKGNIRVLCRVRPLLNHEMKGRKKHQCLKILNHHRVSVTNEQQGKEHPFQFDRVFEPSSHQQDVSEEVAQLILSSLDGFNVCIMAYGQTGSGKTYTMIGDDENPGLYFSSVDELFDKIHDRKKLIDYEIGVSIVEIYNEQLRDLLSKKGHNVGQVIKLRDNGDGETLSDQVIKTVKSKNQILHCLREACMNRTVGVTHYNEQSSRSHFVFTLHLAGKHRQTNEVFRGRLNLIDLAGSERILKSQAEGERIKEAMNINQSLTTLGKVFLALLNKASHVPYRDSKLTHYLKDSLGGESKTMLIVQVSPNVNDYGESLSSLNFGQRVSCIEKGQIRATIESPDKMIAPSMIGKRSKSQNRMEYEVPKNKSVTPQNKTFSGGSGNNTFNYN</sequence>
<name>A0A078AV98_STYLE</name>
<dbReference type="GO" id="GO:0005874">
    <property type="term" value="C:microtubule"/>
    <property type="evidence" value="ECO:0007669"/>
    <property type="project" value="UniProtKB-KW"/>
</dbReference>
<dbReference type="GO" id="GO:0008017">
    <property type="term" value="F:microtubule binding"/>
    <property type="evidence" value="ECO:0007669"/>
    <property type="project" value="InterPro"/>
</dbReference>
<feature type="binding site" evidence="3">
    <location>
        <begin position="660"/>
        <end position="667"/>
    </location>
    <ligand>
        <name>ATP</name>
        <dbReference type="ChEBI" id="CHEBI:30616"/>
    </ligand>
</feature>
<keyword evidence="4" id="KW-0493">Microtubule</keyword>
<keyword evidence="5" id="KW-0175">Coiled coil</keyword>
<dbReference type="GO" id="GO:0005524">
    <property type="term" value="F:ATP binding"/>
    <property type="evidence" value="ECO:0007669"/>
    <property type="project" value="UniProtKB-UniRule"/>
</dbReference>
<dbReference type="PRINTS" id="PR00380">
    <property type="entry name" value="KINESINHEAVY"/>
</dbReference>
<accession>A0A078AV98</accession>
<evidence type="ECO:0000256" key="6">
    <source>
        <dbReference type="SAM" id="MobiDB-lite"/>
    </source>
</evidence>
<evidence type="ECO:0000256" key="2">
    <source>
        <dbReference type="ARBA" id="ARBA00022840"/>
    </source>
</evidence>
<dbReference type="InParanoid" id="A0A078AV98"/>
<keyword evidence="2 3" id="KW-0067">ATP-binding</keyword>
<dbReference type="EMBL" id="CCKQ01013531">
    <property type="protein sequence ID" value="CDW85202.1"/>
    <property type="molecule type" value="Genomic_DNA"/>
</dbReference>
<dbReference type="PANTHER" id="PTHR47972">
    <property type="entry name" value="KINESIN-LIKE PROTEIN KLP-3"/>
    <property type="match status" value="1"/>
</dbReference>
<dbReference type="Gene3D" id="3.40.850.10">
    <property type="entry name" value="Kinesin motor domain"/>
    <property type="match status" value="1"/>
</dbReference>
<evidence type="ECO:0000256" key="3">
    <source>
        <dbReference type="PROSITE-ProRule" id="PRU00283"/>
    </source>
</evidence>
<dbReference type="InterPro" id="IPR027640">
    <property type="entry name" value="Kinesin-like_fam"/>
</dbReference>
<keyword evidence="1 3" id="KW-0547">Nucleotide-binding</keyword>
<evidence type="ECO:0000313" key="8">
    <source>
        <dbReference type="EMBL" id="CDW85202.1"/>
    </source>
</evidence>
<dbReference type="OMA" id="WSYTVTV"/>
<protein>
    <recommendedName>
        <fullName evidence="4">Kinesin-like protein</fullName>
    </recommendedName>
</protein>
<dbReference type="GO" id="GO:0003777">
    <property type="term" value="F:microtubule motor activity"/>
    <property type="evidence" value="ECO:0007669"/>
    <property type="project" value="InterPro"/>
</dbReference>
<keyword evidence="3 4" id="KW-0505">Motor protein</keyword>
<dbReference type="InterPro" id="IPR019821">
    <property type="entry name" value="Kinesin_motor_CS"/>
</dbReference>
<dbReference type="PROSITE" id="PS50067">
    <property type="entry name" value="KINESIN_MOTOR_2"/>
    <property type="match status" value="1"/>
</dbReference>
<dbReference type="Proteomes" id="UP000039865">
    <property type="component" value="Unassembled WGS sequence"/>
</dbReference>
<evidence type="ECO:0000256" key="4">
    <source>
        <dbReference type="RuleBase" id="RU000394"/>
    </source>
</evidence>
<organism evidence="8 9">
    <name type="scientific">Stylonychia lemnae</name>
    <name type="common">Ciliate</name>
    <dbReference type="NCBI Taxonomy" id="5949"/>
    <lineage>
        <taxon>Eukaryota</taxon>
        <taxon>Sar</taxon>
        <taxon>Alveolata</taxon>
        <taxon>Ciliophora</taxon>
        <taxon>Intramacronucleata</taxon>
        <taxon>Spirotrichea</taxon>
        <taxon>Stichotrichia</taxon>
        <taxon>Sporadotrichida</taxon>
        <taxon>Oxytrichidae</taxon>
        <taxon>Stylonychinae</taxon>
        <taxon>Stylonychia</taxon>
    </lineage>
</organism>
<dbReference type="GO" id="GO:0007018">
    <property type="term" value="P:microtubule-based movement"/>
    <property type="evidence" value="ECO:0007669"/>
    <property type="project" value="InterPro"/>
</dbReference>
<proteinExistence type="inferred from homology"/>
<evidence type="ECO:0000313" key="9">
    <source>
        <dbReference type="Proteomes" id="UP000039865"/>
    </source>
</evidence>
<dbReference type="AlphaFoldDB" id="A0A078AV98"/>
<evidence type="ECO:0000256" key="1">
    <source>
        <dbReference type="ARBA" id="ARBA00022741"/>
    </source>
</evidence>
<keyword evidence="9" id="KW-1185">Reference proteome</keyword>
<dbReference type="SUPFAM" id="SSF52540">
    <property type="entry name" value="P-loop containing nucleoside triphosphate hydrolases"/>
    <property type="match status" value="1"/>
</dbReference>
<dbReference type="PROSITE" id="PS00411">
    <property type="entry name" value="KINESIN_MOTOR_1"/>
    <property type="match status" value="1"/>
</dbReference>
<dbReference type="Pfam" id="PF00225">
    <property type="entry name" value="Kinesin"/>
    <property type="match status" value="1"/>
</dbReference>
<dbReference type="OrthoDB" id="296579at2759"/>
<evidence type="ECO:0000256" key="5">
    <source>
        <dbReference type="SAM" id="Coils"/>
    </source>
</evidence>
<reference evidence="8 9" key="1">
    <citation type="submission" date="2014-06" db="EMBL/GenBank/DDBJ databases">
        <authorList>
            <person name="Swart Estienne"/>
        </authorList>
    </citation>
    <scope>NUCLEOTIDE SEQUENCE [LARGE SCALE GENOMIC DNA]</scope>
    <source>
        <strain evidence="8 9">130c</strain>
    </source>
</reference>